<keyword evidence="8" id="KW-1185">Reference proteome</keyword>
<dbReference type="Proteomes" id="UP000291189">
    <property type="component" value="Unassembled WGS sequence"/>
</dbReference>
<comment type="caution">
    <text evidence="7">The sequence shown here is derived from an EMBL/GenBank/DDBJ whole genome shotgun (WGS) entry which is preliminary data.</text>
</comment>
<keyword evidence="5 6" id="KW-0472">Membrane</keyword>
<feature type="transmembrane region" description="Helical" evidence="6">
    <location>
        <begin position="159"/>
        <end position="181"/>
    </location>
</feature>
<dbReference type="EMBL" id="SDPU01000021">
    <property type="protein sequence ID" value="RYU12391.1"/>
    <property type="molecule type" value="Genomic_DNA"/>
</dbReference>
<evidence type="ECO:0000313" key="8">
    <source>
        <dbReference type="Proteomes" id="UP000291189"/>
    </source>
</evidence>
<evidence type="ECO:0000256" key="1">
    <source>
        <dbReference type="ARBA" id="ARBA00004651"/>
    </source>
</evidence>
<feature type="transmembrane region" description="Helical" evidence="6">
    <location>
        <begin position="277"/>
        <end position="297"/>
    </location>
</feature>
<dbReference type="InterPro" id="IPR036259">
    <property type="entry name" value="MFS_trans_sf"/>
</dbReference>
<organism evidence="7 8">
    <name type="scientific">Nocardioides iriomotensis</name>
    <dbReference type="NCBI Taxonomy" id="715784"/>
    <lineage>
        <taxon>Bacteria</taxon>
        <taxon>Bacillati</taxon>
        <taxon>Actinomycetota</taxon>
        <taxon>Actinomycetes</taxon>
        <taxon>Propionibacteriales</taxon>
        <taxon>Nocardioidaceae</taxon>
        <taxon>Nocardioides</taxon>
    </lineage>
</organism>
<feature type="transmembrane region" description="Helical" evidence="6">
    <location>
        <begin position="32"/>
        <end position="54"/>
    </location>
</feature>
<reference evidence="7 8" key="1">
    <citation type="submission" date="2019-01" db="EMBL/GenBank/DDBJ databases">
        <title>Nocardioides guangzhouensis sp. nov., an actinobacterium isolated from soil.</title>
        <authorList>
            <person name="Fu Y."/>
            <person name="Cai Y."/>
            <person name="Lin Z."/>
            <person name="Chen P."/>
        </authorList>
    </citation>
    <scope>NUCLEOTIDE SEQUENCE [LARGE SCALE GENOMIC DNA]</scope>
    <source>
        <strain evidence="7 8">NBRC 105384</strain>
    </source>
</reference>
<evidence type="ECO:0000256" key="5">
    <source>
        <dbReference type="ARBA" id="ARBA00023136"/>
    </source>
</evidence>
<feature type="transmembrane region" description="Helical" evidence="6">
    <location>
        <begin position="373"/>
        <end position="392"/>
    </location>
</feature>
<feature type="transmembrane region" description="Helical" evidence="6">
    <location>
        <begin position="97"/>
        <end position="114"/>
    </location>
</feature>
<dbReference type="OrthoDB" id="9815525at2"/>
<dbReference type="GO" id="GO:0005886">
    <property type="term" value="C:plasma membrane"/>
    <property type="evidence" value="ECO:0007669"/>
    <property type="project" value="UniProtKB-SubCell"/>
</dbReference>
<comment type="subcellular location">
    <subcellularLocation>
        <location evidence="1">Cell membrane</location>
        <topology evidence="1">Multi-pass membrane protein</topology>
    </subcellularLocation>
</comment>
<accession>A0A4Q5J4G2</accession>
<feature type="transmembrane region" description="Helical" evidence="6">
    <location>
        <begin position="309"/>
        <end position="327"/>
    </location>
</feature>
<evidence type="ECO:0000313" key="7">
    <source>
        <dbReference type="EMBL" id="RYU12391.1"/>
    </source>
</evidence>
<dbReference type="PANTHER" id="PTHR23513:SF6">
    <property type="entry name" value="MAJOR FACILITATOR SUPERFAMILY ASSOCIATED DOMAIN-CONTAINING PROTEIN"/>
    <property type="match status" value="1"/>
</dbReference>
<dbReference type="AlphaFoldDB" id="A0A4Q5J4G2"/>
<feature type="transmembrane region" description="Helical" evidence="6">
    <location>
        <begin position="333"/>
        <end position="352"/>
    </location>
</feature>
<feature type="transmembrane region" description="Helical" evidence="6">
    <location>
        <begin position="398"/>
        <end position="415"/>
    </location>
</feature>
<feature type="transmembrane region" description="Helical" evidence="6">
    <location>
        <begin position="187"/>
        <end position="206"/>
    </location>
</feature>
<feature type="transmembrane region" description="Helical" evidence="6">
    <location>
        <begin position="60"/>
        <end position="85"/>
    </location>
</feature>
<dbReference type="Gene3D" id="1.20.1250.20">
    <property type="entry name" value="MFS general substrate transporter like domains"/>
    <property type="match status" value="1"/>
</dbReference>
<evidence type="ECO:0000256" key="2">
    <source>
        <dbReference type="ARBA" id="ARBA00022475"/>
    </source>
</evidence>
<evidence type="ECO:0000256" key="4">
    <source>
        <dbReference type="ARBA" id="ARBA00022989"/>
    </source>
</evidence>
<proteinExistence type="predicted"/>
<feature type="transmembrane region" description="Helical" evidence="6">
    <location>
        <begin position="120"/>
        <end position="147"/>
    </location>
</feature>
<evidence type="ECO:0000256" key="3">
    <source>
        <dbReference type="ARBA" id="ARBA00022692"/>
    </source>
</evidence>
<keyword evidence="3 6" id="KW-0812">Transmembrane</keyword>
<dbReference type="InterPro" id="IPR011701">
    <property type="entry name" value="MFS"/>
</dbReference>
<evidence type="ECO:0000256" key="6">
    <source>
        <dbReference type="SAM" id="Phobius"/>
    </source>
</evidence>
<dbReference type="GO" id="GO:0022857">
    <property type="term" value="F:transmembrane transporter activity"/>
    <property type="evidence" value="ECO:0007669"/>
    <property type="project" value="InterPro"/>
</dbReference>
<dbReference type="CDD" id="cd06173">
    <property type="entry name" value="MFS_MefA_like"/>
    <property type="match status" value="1"/>
</dbReference>
<dbReference type="SUPFAM" id="SSF103473">
    <property type="entry name" value="MFS general substrate transporter"/>
    <property type="match status" value="1"/>
</dbReference>
<sequence length="428" mass="45097">MSTARVAVPPSPSADAAVPLPLLRDHDFLRYVAARGLSLVGTITTLIALPVLVYRLSGSASLTALVTALEAAPYLLFGLLAGAFGDRWNRRVTMVRADLLGAALLASVPVAHWLDVLTVPHILAVAFLGPTLAVFFDGAAFGALPTLVGRGRVAQANSYVWTVQNLAEIVVPSLVGLALAFAHPATLLTLDALSFAASALLLAGIARPLQDDTRVRKPLSLRGIGEDIGEGLGYLWRHPGIRTMTIVGFTQCVAGGGFVSLMVVWSDRQLDIGTEGLRFGIVYGSWAIGSIVASLSLPRLLRGTTPARVTLVALPFSAALGVLTPIWTDWRLGALSLLVWSVFYTTVVINSISYRQEVTPEHLLGRVNTAGRMLSWGVGWTGGAFLAGALASTLGVQATMFACTAASFVGVLVAWTSPLARARQLAVE</sequence>
<dbReference type="Pfam" id="PF07690">
    <property type="entry name" value="MFS_1"/>
    <property type="match status" value="1"/>
</dbReference>
<keyword evidence="4 6" id="KW-1133">Transmembrane helix</keyword>
<keyword evidence="2" id="KW-1003">Cell membrane</keyword>
<feature type="transmembrane region" description="Helical" evidence="6">
    <location>
        <begin position="246"/>
        <end position="265"/>
    </location>
</feature>
<gene>
    <name evidence="7" type="ORF">ETU37_10325</name>
</gene>
<protein>
    <submittedName>
        <fullName evidence="7">MFS transporter</fullName>
    </submittedName>
</protein>
<dbReference type="PANTHER" id="PTHR23513">
    <property type="entry name" value="INTEGRAL MEMBRANE EFFLUX PROTEIN-RELATED"/>
    <property type="match status" value="1"/>
</dbReference>
<name>A0A4Q5J4G2_9ACTN</name>